<dbReference type="Proteomes" id="UP000247702">
    <property type="component" value="Unassembled WGS sequence"/>
</dbReference>
<dbReference type="PANTHER" id="PTHR43591">
    <property type="entry name" value="METHYLTRANSFERASE"/>
    <property type="match status" value="1"/>
</dbReference>
<dbReference type="STRING" id="94130.A0A2Z6S781"/>
<feature type="compositionally biased region" description="Polar residues" evidence="1">
    <location>
        <begin position="32"/>
        <end position="41"/>
    </location>
</feature>
<evidence type="ECO:0000313" key="4">
    <source>
        <dbReference type="EMBL" id="GES98773.1"/>
    </source>
</evidence>
<proteinExistence type="predicted"/>
<feature type="region of interest" description="Disordered" evidence="1">
    <location>
        <begin position="58"/>
        <end position="82"/>
    </location>
</feature>
<name>A0A2Z6S781_9GLOM</name>
<accession>A0A2Z6S781</accession>
<dbReference type="EMBL" id="BLAL01000274">
    <property type="protein sequence ID" value="GES98773.1"/>
    <property type="molecule type" value="Genomic_DNA"/>
</dbReference>
<dbReference type="SUPFAM" id="SSF53335">
    <property type="entry name" value="S-adenosyl-L-methionine-dependent methyltransferases"/>
    <property type="match status" value="1"/>
</dbReference>
<reference evidence="3 5" key="1">
    <citation type="submission" date="2017-11" db="EMBL/GenBank/DDBJ databases">
        <title>The genome of Rhizophagus clarus HR1 reveals common genetic basis of auxotrophy among arbuscular mycorrhizal fungi.</title>
        <authorList>
            <person name="Kobayashi Y."/>
        </authorList>
    </citation>
    <scope>NUCLEOTIDE SEQUENCE [LARGE SCALE GENOMIC DNA]</scope>
    <source>
        <strain evidence="3 5">HR1</strain>
    </source>
</reference>
<evidence type="ECO:0000313" key="3">
    <source>
        <dbReference type="EMBL" id="GBC08803.1"/>
    </source>
</evidence>
<dbReference type="CDD" id="cd02440">
    <property type="entry name" value="AdoMet_MTases"/>
    <property type="match status" value="1"/>
</dbReference>
<protein>
    <submittedName>
        <fullName evidence="4">S-adenosyl-L-methionine-dependent methyltransferase</fullName>
    </submittedName>
</protein>
<comment type="caution">
    <text evidence="3">The sequence shown here is derived from an EMBL/GenBank/DDBJ whole genome shotgun (WGS) entry which is preliminary data.</text>
</comment>
<dbReference type="Proteomes" id="UP000615446">
    <property type="component" value="Unassembled WGS sequence"/>
</dbReference>
<dbReference type="EMBL" id="BEXD01004248">
    <property type="protein sequence ID" value="GBC08803.1"/>
    <property type="molecule type" value="Genomic_DNA"/>
</dbReference>
<evidence type="ECO:0000259" key="2">
    <source>
        <dbReference type="Pfam" id="PF13649"/>
    </source>
</evidence>
<keyword evidence="5" id="KW-1185">Reference proteome</keyword>
<dbReference type="AlphaFoldDB" id="A0A2Z6S781"/>
<feature type="region of interest" description="Disordered" evidence="1">
    <location>
        <begin position="1"/>
        <end position="46"/>
    </location>
</feature>
<dbReference type="GO" id="GO:0008168">
    <property type="term" value="F:methyltransferase activity"/>
    <property type="evidence" value="ECO:0007669"/>
    <property type="project" value="UniProtKB-KW"/>
</dbReference>
<dbReference type="Pfam" id="PF13649">
    <property type="entry name" value="Methyltransf_25"/>
    <property type="match status" value="1"/>
</dbReference>
<dbReference type="PANTHER" id="PTHR43591:SF24">
    <property type="entry name" value="2-METHOXY-6-POLYPRENYL-1,4-BENZOQUINOL METHYLASE, MITOCHONDRIAL"/>
    <property type="match status" value="1"/>
</dbReference>
<keyword evidence="4" id="KW-0489">Methyltransferase</keyword>
<dbReference type="InterPro" id="IPR041698">
    <property type="entry name" value="Methyltransf_25"/>
</dbReference>
<organism evidence="3 5">
    <name type="scientific">Rhizophagus clarus</name>
    <dbReference type="NCBI Taxonomy" id="94130"/>
    <lineage>
        <taxon>Eukaryota</taxon>
        <taxon>Fungi</taxon>
        <taxon>Fungi incertae sedis</taxon>
        <taxon>Mucoromycota</taxon>
        <taxon>Glomeromycotina</taxon>
        <taxon>Glomeromycetes</taxon>
        <taxon>Glomerales</taxon>
        <taxon>Glomeraceae</taxon>
        <taxon>Rhizophagus</taxon>
    </lineage>
</organism>
<dbReference type="InterPro" id="IPR029063">
    <property type="entry name" value="SAM-dependent_MTases_sf"/>
</dbReference>
<feature type="compositionally biased region" description="Low complexity" evidence="1">
    <location>
        <begin position="1"/>
        <end position="26"/>
    </location>
</feature>
<keyword evidence="4" id="KW-0808">Transferase</keyword>
<dbReference type="Gene3D" id="3.40.50.150">
    <property type="entry name" value="Vaccinia Virus protein VP39"/>
    <property type="match status" value="1"/>
</dbReference>
<evidence type="ECO:0000256" key="1">
    <source>
        <dbReference type="SAM" id="MobiDB-lite"/>
    </source>
</evidence>
<feature type="domain" description="Methyltransferase" evidence="2">
    <location>
        <begin position="167"/>
        <end position="257"/>
    </location>
</feature>
<dbReference type="GO" id="GO:0032259">
    <property type="term" value="P:methylation"/>
    <property type="evidence" value="ECO:0007669"/>
    <property type="project" value="UniProtKB-KW"/>
</dbReference>
<gene>
    <name evidence="4" type="ORF">RCL2_002531000</name>
    <name evidence="3" type="ORF">RclHR1_00840004</name>
</gene>
<evidence type="ECO:0000313" key="5">
    <source>
        <dbReference type="Proteomes" id="UP000247702"/>
    </source>
</evidence>
<dbReference type="OrthoDB" id="184880at2759"/>
<sequence length="389" mass="44285">MGKSLSKNSSTTSSTSCTSYTSTLSSKPQTPPSNSRSNSFLNKRKSTFSVKSSSKWSLTISHPKNTPPSNSVLMISTPNTPSGTPRNMFTDSSDYFNVTSYDNQSSSEFKFVDGRRFYNIDSVKYFLPNDEIEMDRLKTQHYLLHNVFQSNFSSPVKEILKIGGTEVLDLGCGPGAWLLDMAEAFPKSNFTGVDLSNTLIGNDEKNIRFVKGNVLDGLPFKDSTFDYVFIRNLSYAFSEHDWKVVINEIIRITKPGGWIELMEPELKARNEGPITIYLNDAFIKDLRSQNIFINITMELEQFLKDTKQIDQVFHDEKSISCGSWAGRFGELACEDFMMIIRAIKPRLSQIIGVNQDDYDRLLESIPDEMNEHRTCFINHRFWAQKLFSI</sequence>
<reference evidence="4" key="2">
    <citation type="submission" date="2019-10" db="EMBL/GenBank/DDBJ databases">
        <title>Conservation and host-specific expression of non-tandemly repeated heterogenous ribosome RNA gene in arbuscular mycorrhizal fungi.</title>
        <authorList>
            <person name="Maeda T."/>
            <person name="Kobayashi Y."/>
            <person name="Nakagawa T."/>
            <person name="Ezawa T."/>
            <person name="Yamaguchi K."/>
            <person name="Bino T."/>
            <person name="Nishimoto Y."/>
            <person name="Shigenobu S."/>
            <person name="Kawaguchi M."/>
        </authorList>
    </citation>
    <scope>NUCLEOTIDE SEQUENCE</scope>
    <source>
        <strain evidence="4">HR1</strain>
    </source>
</reference>